<dbReference type="AlphaFoldDB" id="A0A9Q0N6Z6"/>
<dbReference type="GO" id="GO:1990112">
    <property type="term" value="C:RQC complex"/>
    <property type="evidence" value="ECO:0007669"/>
    <property type="project" value="TreeGrafter"/>
</dbReference>
<dbReference type="InterPro" id="IPR006994">
    <property type="entry name" value="TCF25/Rqc1"/>
</dbReference>
<dbReference type="PANTHER" id="PTHR22684">
    <property type="entry name" value="NULP1-RELATED"/>
    <property type="match status" value="1"/>
</dbReference>
<sequence length="667" mass="76177">MSSRVLKKLHGEPELDAKEAEDILSDIESEKEKKQINNRYDLLNEQSLSESEVKEDDNETEHTSTATPHPIEAKKKKKKRKKKSGKHATNRRSSEDNADIDEISRTVREVDKLFGKTTILPVKSTTPHKVTALHSLLKVQHKNLNPSYEMKRMFGSKVVQAEQNKRRNARGARPLKSTWLVSPRDNWQPVSNLGLSMSIDTNQLKDNSLTWFKFEHSTAYRALQLKFLRAVESMDSENIVQIIHQQPYHIDSLIQLSELCKMSEDHAMASGLIEHAILAYELGFNTMFNLTTAECRLDYRRQENRGFFIVLFKHTQYLEARACARTALEVGKLILSFDPLNDPLAMILVLDYYAIRAKQYLWLIQLYQEWENVKKLAQLPNMAYSYALCLFYESNDDTSLADNAIQYALMMFPGVLKPLLDELSVQVDSRVNTHSYFNANVYTSQSAALQQLTSLYACRSKTVWRDAAILPWLERNVNIVLDRVDAKDSIVGEYTQKRGQRYNKTPPREILRHIILSDFKEKVPLAPFINKDTEPILMYDPLPPADTINIYTRPNMPSRILQSRSPFSMFFQSLLPNFNIQEFAAAAAAVPMNEDGANQAQGNNAIDALDGEAAGANQHFADFRASVNSIVDAMRNFISDIRVPERPNDADVDENESSDDEPNDYLT</sequence>
<reference evidence="2" key="1">
    <citation type="submission" date="2022-07" db="EMBL/GenBank/DDBJ databases">
        <authorList>
            <person name="Trinca V."/>
            <person name="Uliana J.V.C."/>
            <person name="Torres T.T."/>
            <person name="Ward R.J."/>
            <person name="Monesi N."/>
        </authorList>
    </citation>
    <scope>NUCLEOTIDE SEQUENCE</scope>
    <source>
        <strain evidence="2">HSMRA1968</strain>
        <tissue evidence="2">Whole embryos</tissue>
    </source>
</reference>
<feature type="compositionally biased region" description="Acidic residues" evidence="1">
    <location>
        <begin position="650"/>
        <end position="667"/>
    </location>
</feature>
<feature type="region of interest" description="Disordered" evidence="1">
    <location>
        <begin position="642"/>
        <end position="667"/>
    </location>
</feature>
<name>A0A9Q0N6Z6_9DIPT</name>
<dbReference type="EMBL" id="WJQU01000002">
    <property type="protein sequence ID" value="KAJ6644186.1"/>
    <property type="molecule type" value="Genomic_DNA"/>
</dbReference>
<keyword evidence="3" id="KW-1185">Reference proteome</keyword>
<organism evidence="2 3">
    <name type="scientific">Pseudolycoriella hygida</name>
    <dbReference type="NCBI Taxonomy" id="35572"/>
    <lineage>
        <taxon>Eukaryota</taxon>
        <taxon>Metazoa</taxon>
        <taxon>Ecdysozoa</taxon>
        <taxon>Arthropoda</taxon>
        <taxon>Hexapoda</taxon>
        <taxon>Insecta</taxon>
        <taxon>Pterygota</taxon>
        <taxon>Neoptera</taxon>
        <taxon>Endopterygota</taxon>
        <taxon>Diptera</taxon>
        <taxon>Nematocera</taxon>
        <taxon>Sciaroidea</taxon>
        <taxon>Sciaridae</taxon>
        <taxon>Pseudolycoriella</taxon>
    </lineage>
</organism>
<feature type="compositionally biased region" description="Basic residues" evidence="1">
    <location>
        <begin position="74"/>
        <end position="90"/>
    </location>
</feature>
<accession>A0A9Q0N6Z6</accession>
<evidence type="ECO:0000256" key="1">
    <source>
        <dbReference type="SAM" id="MobiDB-lite"/>
    </source>
</evidence>
<feature type="compositionally biased region" description="Basic and acidic residues" evidence="1">
    <location>
        <begin position="9"/>
        <end position="21"/>
    </location>
</feature>
<evidence type="ECO:0000313" key="2">
    <source>
        <dbReference type="EMBL" id="KAJ6644186.1"/>
    </source>
</evidence>
<gene>
    <name evidence="2" type="primary">TCF25</name>
    <name evidence="2" type="ORF">Bhyg_09153</name>
</gene>
<proteinExistence type="predicted"/>
<feature type="region of interest" description="Disordered" evidence="1">
    <location>
        <begin position="1"/>
        <end position="100"/>
    </location>
</feature>
<evidence type="ECO:0000313" key="3">
    <source>
        <dbReference type="Proteomes" id="UP001151699"/>
    </source>
</evidence>
<dbReference type="PANTHER" id="PTHR22684:SF0">
    <property type="entry name" value="RIBOSOME QUALITY CONTROL COMPLEX SUBUNIT TCF25"/>
    <property type="match status" value="1"/>
</dbReference>
<protein>
    <submittedName>
        <fullName evidence="2">Transcription factor 25</fullName>
    </submittedName>
</protein>
<dbReference type="OrthoDB" id="205993at2759"/>
<dbReference type="Proteomes" id="UP001151699">
    <property type="component" value="Chromosome B"/>
</dbReference>
<comment type="caution">
    <text evidence="2">The sequence shown here is derived from an EMBL/GenBank/DDBJ whole genome shotgun (WGS) entry which is preliminary data.</text>
</comment>
<dbReference type="Pfam" id="PF04910">
    <property type="entry name" value="Tcf25"/>
    <property type="match status" value="1"/>
</dbReference>